<dbReference type="RefSeq" id="WP_390299081.1">
    <property type="nucleotide sequence ID" value="NZ_JBHSFU010000014.1"/>
</dbReference>
<keyword evidence="1" id="KW-0812">Transmembrane</keyword>
<comment type="caution">
    <text evidence="2">The sequence shown here is derived from an EMBL/GenBank/DDBJ whole genome shotgun (WGS) entry which is preliminary data.</text>
</comment>
<sequence length="62" mass="7166">MKRYLSTFFLVLSGVILIIGLRLDFRWSGIASWGLTFISLIFAAYFTKYIPDEKDEQQSGNQ</sequence>
<accession>A0ABV9DM93</accession>
<evidence type="ECO:0000313" key="2">
    <source>
        <dbReference type="EMBL" id="MFC4559930.1"/>
    </source>
</evidence>
<feature type="transmembrane region" description="Helical" evidence="1">
    <location>
        <begin position="30"/>
        <end position="47"/>
    </location>
</feature>
<keyword evidence="1" id="KW-1133">Transmembrane helix</keyword>
<dbReference type="Proteomes" id="UP001595989">
    <property type="component" value="Unassembled WGS sequence"/>
</dbReference>
<gene>
    <name evidence="2" type="ORF">ACFO3D_17345</name>
</gene>
<protein>
    <submittedName>
        <fullName evidence="2">Uncharacterized protein</fullName>
    </submittedName>
</protein>
<proteinExistence type="predicted"/>
<keyword evidence="3" id="KW-1185">Reference proteome</keyword>
<keyword evidence="1" id="KW-0472">Membrane</keyword>
<dbReference type="EMBL" id="JBHSFU010000014">
    <property type="protein sequence ID" value="MFC4559930.1"/>
    <property type="molecule type" value="Genomic_DNA"/>
</dbReference>
<organism evidence="2 3">
    <name type="scientific">Virgibacillus kekensis</name>
    <dbReference type="NCBI Taxonomy" id="202261"/>
    <lineage>
        <taxon>Bacteria</taxon>
        <taxon>Bacillati</taxon>
        <taxon>Bacillota</taxon>
        <taxon>Bacilli</taxon>
        <taxon>Bacillales</taxon>
        <taxon>Bacillaceae</taxon>
        <taxon>Virgibacillus</taxon>
    </lineage>
</organism>
<evidence type="ECO:0000256" key="1">
    <source>
        <dbReference type="SAM" id="Phobius"/>
    </source>
</evidence>
<reference evidence="3" key="1">
    <citation type="journal article" date="2019" name="Int. J. Syst. Evol. Microbiol.">
        <title>The Global Catalogue of Microorganisms (GCM) 10K type strain sequencing project: providing services to taxonomists for standard genome sequencing and annotation.</title>
        <authorList>
            <consortium name="The Broad Institute Genomics Platform"/>
            <consortium name="The Broad Institute Genome Sequencing Center for Infectious Disease"/>
            <person name="Wu L."/>
            <person name="Ma J."/>
        </authorList>
    </citation>
    <scope>NUCLEOTIDE SEQUENCE [LARGE SCALE GENOMIC DNA]</scope>
    <source>
        <strain evidence="3">CGMCC 4.7426</strain>
    </source>
</reference>
<name>A0ABV9DM93_9BACI</name>
<evidence type="ECO:0000313" key="3">
    <source>
        <dbReference type="Proteomes" id="UP001595989"/>
    </source>
</evidence>